<keyword evidence="3" id="KW-1185">Reference proteome</keyword>
<comment type="caution">
    <text evidence="2">The sequence shown here is derived from an EMBL/GenBank/DDBJ whole genome shotgun (WGS) entry which is preliminary data.</text>
</comment>
<gene>
    <name evidence="2" type="ORF">J1N35_015024</name>
</gene>
<feature type="compositionally biased region" description="Acidic residues" evidence="1">
    <location>
        <begin position="12"/>
        <end position="22"/>
    </location>
</feature>
<protein>
    <submittedName>
        <fullName evidence="2">Uncharacterized protein</fullName>
    </submittedName>
</protein>
<reference evidence="2 3" key="1">
    <citation type="journal article" date="2021" name="Plant Biotechnol. J.">
        <title>Multi-omics assisted identification of the key and species-specific regulatory components of drought-tolerant mechanisms in Gossypium stocksii.</title>
        <authorList>
            <person name="Yu D."/>
            <person name="Ke L."/>
            <person name="Zhang D."/>
            <person name="Wu Y."/>
            <person name="Sun Y."/>
            <person name="Mei J."/>
            <person name="Sun J."/>
            <person name="Sun Y."/>
        </authorList>
    </citation>
    <scope>NUCLEOTIDE SEQUENCE [LARGE SCALE GENOMIC DNA]</scope>
    <source>
        <strain evidence="3">cv. E1</strain>
        <tissue evidence="2">Leaf</tissue>
    </source>
</reference>
<evidence type="ECO:0000313" key="2">
    <source>
        <dbReference type="EMBL" id="KAH1098103.1"/>
    </source>
</evidence>
<feature type="compositionally biased region" description="Basic and acidic residues" evidence="1">
    <location>
        <begin position="66"/>
        <end position="84"/>
    </location>
</feature>
<feature type="region of interest" description="Disordered" evidence="1">
    <location>
        <begin position="1"/>
        <end position="24"/>
    </location>
</feature>
<name>A0A9D4A874_9ROSI</name>
<sequence>MFKRFPSSGEEGANDDGDEEEALVMPSDYERVFQPNRSSMNDVAIYDPSHHNSTKTSGRQATKALAGHEKGKAPMVKESKLDSD</sequence>
<dbReference type="Proteomes" id="UP000828251">
    <property type="component" value="Unassembled WGS sequence"/>
</dbReference>
<feature type="region of interest" description="Disordered" evidence="1">
    <location>
        <begin position="41"/>
        <end position="84"/>
    </location>
</feature>
<dbReference type="AlphaFoldDB" id="A0A9D4A874"/>
<accession>A0A9D4A874</accession>
<organism evidence="2 3">
    <name type="scientific">Gossypium stocksii</name>
    <dbReference type="NCBI Taxonomy" id="47602"/>
    <lineage>
        <taxon>Eukaryota</taxon>
        <taxon>Viridiplantae</taxon>
        <taxon>Streptophyta</taxon>
        <taxon>Embryophyta</taxon>
        <taxon>Tracheophyta</taxon>
        <taxon>Spermatophyta</taxon>
        <taxon>Magnoliopsida</taxon>
        <taxon>eudicotyledons</taxon>
        <taxon>Gunneridae</taxon>
        <taxon>Pentapetalae</taxon>
        <taxon>rosids</taxon>
        <taxon>malvids</taxon>
        <taxon>Malvales</taxon>
        <taxon>Malvaceae</taxon>
        <taxon>Malvoideae</taxon>
        <taxon>Gossypium</taxon>
    </lineage>
</organism>
<evidence type="ECO:0000256" key="1">
    <source>
        <dbReference type="SAM" id="MobiDB-lite"/>
    </source>
</evidence>
<evidence type="ECO:0000313" key="3">
    <source>
        <dbReference type="Proteomes" id="UP000828251"/>
    </source>
</evidence>
<dbReference type="EMBL" id="JAIQCV010000005">
    <property type="protein sequence ID" value="KAH1098103.1"/>
    <property type="molecule type" value="Genomic_DNA"/>
</dbReference>
<proteinExistence type="predicted"/>